<keyword evidence="3" id="KW-1185">Reference proteome</keyword>
<dbReference type="PANTHER" id="PTHR22603">
    <property type="entry name" value="CHOLINE/ETHANOALAMINE KINASE"/>
    <property type="match status" value="1"/>
</dbReference>
<dbReference type="Gene3D" id="3.30.200.20">
    <property type="entry name" value="Phosphorylase Kinase, domain 1"/>
    <property type="match status" value="1"/>
</dbReference>
<sequence>MALDRIRALPCWRGEIVAEPLVGGLSNESWKVVDAAGSHVVRFGEDFPFHHVSRANEVMATRAAYRAGFAPEVEFAGPGVMVSAFVDARTWGEAEVAADPERVGRYLRAFHAKMPLEVSGPAAMFWVFHVIRDYARVLAERKSRFALDLPRLTGVAAAMEAAQLPLPIVYGHHDLLPANFLEDADGRLWLIDYEYAGFGTAMFDLAGVASNAGMGAEAAEALLGAYFGAVPEAAMVRAFDAMQCASLAREAMWAMVSEIFLAAPGADYDAHARDYLGRLDAALDRYQGRHGKVPL</sequence>
<evidence type="ECO:0000313" key="3">
    <source>
        <dbReference type="Proteomes" id="UP001209535"/>
    </source>
</evidence>
<dbReference type="CDD" id="cd05151">
    <property type="entry name" value="ChoK-like"/>
    <property type="match status" value="1"/>
</dbReference>
<protein>
    <submittedName>
        <fullName evidence="2">Phosphotransferase family protein</fullName>
    </submittedName>
</protein>
<dbReference type="InterPro" id="IPR011009">
    <property type="entry name" value="Kinase-like_dom_sf"/>
</dbReference>
<dbReference type="SUPFAM" id="SSF56112">
    <property type="entry name" value="Protein kinase-like (PK-like)"/>
    <property type="match status" value="1"/>
</dbReference>
<dbReference type="EMBL" id="JAOVQO010000002">
    <property type="protein sequence ID" value="MCU9847006.1"/>
    <property type="molecule type" value="Genomic_DNA"/>
</dbReference>
<comment type="caution">
    <text evidence="2">The sequence shown here is derived from an EMBL/GenBank/DDBJ whole genome shotgun (WGS) entry which is preliminary data.</text>
</comment>
<accession>A0ABT2WZ95</accession>
<organism evidence="2 3">
    <name type="scientific">Albidovulum salinarum</name>
    <dbReference type="NCBI Taxonomy" id="2984153"/>
    <lineage>
        <taxon>Bacteria</taxon>
        <taxon>Pseudomonadati</taxon>
        <taxon>Pseudomonadota</taxon>
        <taxon>Alphaproteobacteria</taxon>
        <taxon>Rhodobacterales</taxon>
        <taxon>Paracoccaceae</taxon>
        <taxon>Albidovulum</taxon>
    </lineage>
</organism>
<proteinExistence type="predicted"/>
<dbReference type="Proteomes" id="UP001209535">
    <property type="component" value="Unassembled WGS sequence"/>
</dbReference>
<evidence type="ECO:0000313" key="2">
    <source>
        <dbReference type="EMBL" id="MCU9847006.1"/>
    </source>
</evidence>
<name>A0ABT2WZ95_9RHOB</name>
<reference evidence="2 3" key="1">
    <citation type="submission" date="2022-10" db="EMBL/GenBank/DDBJ databases">
        <title>Defluviimonas sp. nov., isolated from ocean surface sediments.</title>
        <authorList>
            <person name="He W."/>
            <person name="Wang L."/>
            <person name="Zhang D.-F."/>
        </authorList>
    </citation>
    <scope>NUCLEOTIDE SEQUENCE [LARGE SCALE GENOMIC DNA]</scope>
    <source>
        <strain evidence="2 3">WL0024</strain>
    </source>
</reference>
<feature type="domain" description="Aminoglycoside phosphotransferase" evidence="1">
    <location>
        <begin position="18"/>
        <end position="229"/>
    </location>
</feature>
<dbReference type="RefSeq" id="WP_263333154.1">
    <property type="nucleotide sequence ID" value="NZ_JAOVQO010000002.1"/>
</dbReference>
<dbReference type="Pfam" id="PF01636">
    <property type="entry name" value="APH"/>
    <property type="match status" value="1"/>
</dbReference>
<evidence type="ECO:0000259" key="1">
    <source>
        <dbReference type="Pfam" id="PF01636"/>
    </source>
</evidence>
<dbReference type="InterPro" id="IPR002575">
    <property type="entry name" value="Aminoglycoside_PTrfase"/>
</dbReference>
<gene>
    <name evidence="2" type="ORF">OEZ60_03225</name>
</gene>
<dbReference type="Gene3D" id="3.90.1200.10">
    <property type="match status" value="1"/>
</dbReference>
<dbReference type="PANTHER" id="PTHR22603:SF66">
    <property type="entry name" value="ETHANOLAMINE KINASE"/>
    <property type="match status" value="1"/>
</dbReference>